<accession>A0ABR1BCH8</accession>
<evidence type="ECO:0000313" key="4">
    <source>
        <dbReference type="EMBL" id="KAK6640504.1"/>
    </source>
</evidence>
<protein>
    <recommendedName>
        <fullName evidence="6">Protein yellow</fullName>
    </recommendedName>
</protein>
<dbReference type="Gene3D" id="2.120.10.30">
    <property type="entry name" value="TolB, C-terminal domain"/>
    <property type="match status" value="1"/>
</dbReference>
<dbReference type="EMBL" id="JAWJWF010000001">
    <property type="protein sequence ID" value="KAK6640504.1"/>
    <property type="molecule type" value="Genomic_DNA"/>
</dbReference>
<comment type="similarity">
    <text evidence="2">Belongs to the major royal jelly protein family.</text>
</comment>
<keyword evidence="5" id="KW-1185">Reference proteome</keyword>
<evidence type="ECO:0000313" key="5">
    <source>
        <dbReference type="Proteomes" id="UP001359485"/>
    </source>
</evidence>
<comment type="caution">
    <text evidence="4">The sequence shown here is derived from an EMBL/GenBank/DDBJ whole genome shotgun (WGS) entry which is preliminary data.</text>
</comment>
<evidence type="ECO:0000256" key="2">
    <source>
        <dbReference type="ARBA" id="ARBA00009127"/>
    </source>
</evidence>
<dbReference type="Proteomes" id="UP001359485">
    <property type="component" value="Unassembled WGS sequence"/>
</dbReference>
<evidence type="ECO:0008006" key="6">
    <source>
        <dbReference type="Google" id="ProtNLM"/>
    </source>
</evidence>
<name>A0ABR1BCH8_POLSC</name>
<gene>
    <name evidence="4" type="ORF">RUM44_012199</name>
</gene>
<dbReference type="PANTHER" id="PTHR10009:SF11">
    <property type="entry name" value="RH54244P"/>
    <property type="match status" value="1"/>
</dbReference>
<dbReference type="PANTHER" id="PTHR10009">
    <property type="entry name" value="PROTEIN YELLOW-RELATED"/>
    <property type="match status" value="1"/>
</dbReference>
<reference evidence="4 5" key="1">
    <citation type="submission" date="2023-09" db="EMBL/GenBank/DDBJ databases">
        <title>Genomes of two closely related lineages of the louse Polyplax serrata with different host specificities.</title>
        <authorList>
            <person name="Martinu J."/>
            <person name="Tarabai H."/>
            <person name="Stefka J."/>
            <person name="Hypsa V."/>
        </authorList>
    </citation>
    <scope>NUCLEOTIDE SEQUENCE [LARGE SCALE GENOMIC DNA]</scope>
    <source>
        <strain evidence="4">98ZLc_SE</strain>
    </source>
</reference>
<sequence length="458" mass="51619">MFTEELEVIVQLNNAKSCTSPVSQCKMRLILACFALFAVPAIAINEKLKEVFHWNYVDYAWEKPGDREAAIASGEFIPANNLPLGLEVWKDKLFITIPRWRDGVVATLTYVKINGHMHDGHMMMHHHLDHDHNDTQASMSSSMSPALIPYPSFEENRVSLNSSSDAKPIVSVFRVWADNCDRLWVMDTGVADILGNTKVHSAPRILIYDLNTDKLLKTYEFKDTDTEQHSFFANIIVDSDPQKCENAFAYVPDLGGYGLISYNLAEDKSRRIKHNYFHFDPLAGNMVVGGVNFQWTDGVFSVALGKSMPDGYRTAYFHCLASTKEFSVNTRVLKNGDSSKDSYYDFQLVGDRGADSQSSASYIHEGTGVMFYTQLQKNSVNCWNTNKPLVQENLAEVASDNETMIFTNDLKVDREGKLWVLTDKLPVFIYRGLDEKEINYRIFSATVEEAIAGTSCAP</sequence>
<comment type="subcellular location">
    <subcellularLocation>
        <location evidence="1">Secreted</location>
    </subcellularLocation>
</comment>
<keyword evidence="3" id="KW-0964">Secreted</keyword>
<organism evidence="4 5">
    <name type="scientific">Polyplax serrata</name>
    <name type="common">Common mouse louse</name>
    <dbReference type="NCBI Taxonomy" id="468196"/>
    <lineage>
        <taxon>Eukaryota</taxon>
        <taxon>Metazoa</taxon>
        <taxon>Ecdysozoa</taxon>
        <taxon>Arthropoda</taxon>
        <taxon>Hexapoda</taxon>
        <taxon>Insecta</taxon>
        <taxon>Pterygota</taxon>
        <taxon>Neoptera</taxon>
        <taxon>Paraneoptera</taxon>
        <taxon>Psocodea</taxon>
        <taxon>Troctomorpha</taxon>
        <taxon>Phthiraptera</taxon>
        <taxon>Anoplura</taxon>
        <taxon>Polyplacidae</taxon>
        <taxon>Polyplax</taxon>
    </lineage>
</organism>
<proteinExistence type="inferred from homology"/>
<dbReference type="InterPro" id="IPR011042">
    <property type="entry name" value="6-blade_b-propeller_TolB-like"/>
</dbReference>
<evidence type="ECO:0000256" key="1">
    <source>
        <dbReference type="ARBA" id="ARBA00004613"/>
    </source>
</evidence>
<dbReference type="Pfam" id="PF03022">
    <property type="entry name" value="MRJP"/>
    <property type="match status" value="1"/>
</dbReference>
<dbReference type="InterPro" id="IPR017996">
    <property type="entry name" value="MRJP/yellow-related"/>
</dbReference>
<evidence type="ECO:0000256" key="3">
    <source>
        <dbReference type="ARBA" id="ARBA00022525"/>
    </source>
</evidence>